<reference evidence="5 6" key="1">
    <citation type="journal article" date="2010" name="Stand. Genomic Sci.">
        <title>Complete genome sequence of Meiothermus silvanus type strain (VI-R2).</title>
        <authorList>
            <person name="Sikorski J."/>
            <person name="Tindall B.J."/>
            <person name="Lowry S."/>
            <person name="Lucas S."/>
            <person name="Nolan M."/>
            <person name="Copeland A."/>
            <person name="Glavina Del Rio T."/>
            <person name="Tice H."/>
            <person name="Cheng J.F."/>
            <person name="Han C."/>
            <person name="Pitluck S."/>
            <person name="Liolios K."/>
            <person name="Ivanova N."/>
            <person name="Mavromatis K."/>
            <person name="Mikhailova N."/>
            <person name="Pati A."/>
            <person name="Goodwin L."/>
            <person name="Chen A."/>
            <person name="Palaniappan K."/>
            <person name="Land M."/>
            <person name="Hauser L."/>
            <person name="Chang Y.J."/>
            <person name="Jeffries C.D."/>
            <person name="Rohde M."/>
            <person name="Goker M."/>
            <person name="Woyke T."/>
            <person name="Bristow J."/>
            <person name="Eisen J.A."/>
            <person name="Markowitz V."/>
            <person name="Hugenholtz P."/>
            <person name="Kyrpides N.C."/>
            <person name="Klenk H.P."/>
            <person name="Lapidus A."/>
        </authorList>
    </citation>
    <scope>NUCLEOTIDE SEQUENCE [LARGE SCALE GENOMIC DNA]</scope>
    <source>
        <strain evidence="6">ATCC 700542 / DSM 9946 / VI-R2</strain>
    </source>
</reference>
<keyword evidence="6" id="KW-1185">Reference proteome</keyword>
<dbReference type="InterPro" id="IPR051010">
    <property type="entry name" value="BCAA_transport"/>
</dbReference>
<dbReference type="InterPro" id="IPR028081">
    <property type="entry name" value="Leu-bd"/>
</dbReference>
<protein>
    <submittedName>
        <fullName evidence="5">Extracellular ligand-binding receptor</fullName>
    </submittedName>
</protein>
<dbReference type="KEGG" id="msv:Mesil_2316"/>
<evidence type="ECO:0000313" key="6">
    <source>
        <dbReference type="Proteomes" id="UP000001916"/>
    </source>
</evidence>
<dbReference type="PANTHER" id="PTHR30483">
    <property type="entry name" value="LEUCINE-SPECIFIC-BINDING PROTEIN"/>
    <property type="match status" value="1"/>
</dbReference>
<accession>D7BIK0</accession>
<feature type="chain" id="PRO_5003093340" evidence="3">
    <location>
        <begin position="19"/>
        <end position="397"/>
    </location>
</feature>
<evidence type="ECO:0000256" key="1">
    <source>
        <dbReference type="ARBA" id="ARBA00010062"/>
    </source>
</evidence>
<dbReference type="EMBL" id="CP002042">
    <property type="protein sequence ID" value="ADH64175.1"/>
    <property type="molecule type" value="Genomic_DNA"/>
</dbReference>
<dbReference type="eggNOG" id="COG0683">
    <property type="taxonomic scope" value="Bacteria"/>
</dbReference>
<dbReference type="AlphaFoldDB" id="D7BIK0"/>
<dbReference type="RefSeq" id="WP_013158719.1">
    <property type="nucleotide sequence ID" value="NC_014212.1"/>
</dbReference>
<dbReference type="OrthoDB" id="9783240at2"/>
<dbReference type="InterPro" id="IPR028082">
    <property type="entry name" value="Peripla_BP_I"/>
</dbReference>
<organism evidence="5 6">
    <name type="scientific">Allomeiothermus silvanus (strain ATCC 700542 / DSM 9946 / NBRC 106475 / NCIMB 13440 / VI-R2)</name>
    <name type="common">Thermus silvanus</name>
    <dbReference type="NCBI Taxonomy" id="526227"/>
    <lineage>
        <taxon>Bacteria</taxon>
        <taxon>Thermotogati</taxon>
        <taxon>Deinococcota</taxon>
        <taxon>Deinococci</taxon>
        <taxon>Thermales</taxon>
        <taxon>Thermaceae</taxon>
        <taxon>Allomeiothermus</taxon>
    </lineage>
</organism>
<evidence type="ECO:0000256" key="3">
    <source>
        <dbReference type="SAM" id="SignalP"/>
    </source>
</evidence>
<proteinExistence type="inferred from homology"/>
<dbReference type="PANTHER" id="PTHR30483:SF38">
    <property type="entry name" value="BLR7848 PROTEIN"/>
    <property type="match status" value="1"/>
</dbReference>
<dbReference type="STRING" id="526227.Mesil_2316"/>
<keyword evidence="5" id="KW-0675">Receptor</keyword>
<evidence type="ECO:0000256" key="2">
    <source>
        <dbReference type="ARBA" id="ARBA00022729"/>
    </source>
</evidence>
<dbReference type="CDD" id="cd06333">
    <property type="entry name" value="PBP1_ABC_RPA1789-like"/>
    <property type="match status" value="1"/>
</dbReference>
<feature type="signal peptide" evidence="3">
    <location>
        <begin position="1"/>
        <end position="18"/>
    </location>
</feature>
<evidence type="ECO:0000313" key="5">
    <source>
        <dbReference type="EMBL" id="ADH64175.1"/>
    </source>
</evidence>
<dbReference type="SUPFAM" id="SSF53822">
    <property type="entry name" value="Periplasmic binding protein-like I"/>
    <property type="match status" value="1"/>
</dbReference>
<keyword evidence="2 3" id="KW-0732">Signal</keyword>
<name>D7BIK0_ALLS1</name>
<sequence length="397" mass="42548">MKRALIGLLALGMGLSLAQQAPLKIGVVVSATGPAASLGIPERNTLVILEEQVNRRGGVAGRPVQFIIIDDASDTTQAVRATRKLIQEDGVLAIIGTTTTPASLGMIDPAAEAGIPVISLAANLEIVAPVDEKRRWIFKTPQTEQQMSTPIVQDMKANGVKTAAYIGFNDAYGEGWAKAFEAAAKEAGITVVASERFARTDTSVTGQILRILSRNPDAVLIGGSGTAPVLPQRTLKERGYKGLIYQTHGVANPDFLRVGGDNVIGTRLPAGPILVFDQLPSSFPNKNVAQSYVQQYEAKYGIGSYSTFGGHAYDAWAILRPALERALKKEQTSNLAAFRKVLRDEIEATKGVVGTHGIFTMSPTDHLGLKFQEAAVMVEVVKGESGKLEWKLVRTFR</sequence>
<feature type="domain" description="Leucine-binding protein" evidence="4">
    <location>
        <begin position="22"/>
        <end position="366"/>
    </location>
</feature>
<dbReference type="Gene3D" id="3.40.50.2300">
    <property type="match status" value="2"/>
</dbReference>
<comment type="similarity">
    <text evidence="1">Belongs to the leucine-binding protein family.</text>
</comment>
<gene>
    <name evidence="5" type="ordered locus">Mesil_2316</name>
</gene>
<dbReference type="HOGENOM" id="CLU_027128_0_1_0"/>
<dbReference type="Pfam" id="PF13458">
    <property type="entry name" value="Peripla_BP_6"/>
    <property type="match status" value="1"/>
</dbReference>
<dbReference type="Proteomes" id="UP000001916">
    <property type="component" value="Chromosome"/>
</dbReference>
<evidence type="ECO:0000259" key="4">
    <source>
        <dbReference type="Pfam" id="PF13458"/>
    </source>
</evidence>